<comment type="similarity">
    <text evidence="2">Belongs to the TsaE family.</text>
</comment>
<dbReference type="AlphaFoldDB" id="F4GIM2"/>
<dbReference type="RefSeq" id="WP_013739552.1">
    <property type="nucleotide sequence ID" value="NC_015436.1"/>
</dbReference>
<evidence type="ECO:0000256" key="5">
    <source>
        <dbReference type="ARBA" id="ARBA00022694"/>
    </source>
</evidence>
<dbReference type="KEGG" id="scc:Spico_0932"/>
<evidence type="ECO:0000256" key="9">
    <source>
        <dbReference type="ARBA" id="ARBA00022842"/>
    </source>
</evidence>
<dbReference type="SUPFAM" id="SSF52540">
    <property type="entry name" value="P-loop containing nucleoside triphosphate hydrolases"/>
    <property type="match status" value="1"/>
</dbReference>
<dbReference type="eggNOG" id="COG0802">
    <property type="taxonomic scope" value="Bacteria"/>
</dbReference>
<evidence type="ECO:0000313" key="12">
    <source>
        <dbReference type="Proteomes" id="UP000007939"/>
    </source>
</evidence>
<comment type="subcellular location">
    <subcellularLocation>
        <location evidence="1">Cytoplasm</location>
    </subcellularLocation>
</comment>
<dbReference type="PANTHER" id="PTHR33540">
    <property type="entry name" value="TRNA THREONYLCARBAMOYLADENOSINE BIOSYNTHESIS PROTEIN TSAE"/>
    <property type="match status" value="1"/>
</dbReference>
<accession>F4GIM2</accession>
<keyword evidence="7" id="KW-0547">Nucleotide-binding</keyword>
<evidence type="ECO:0000313" key="11">
    <source>
        <dbReference type="EMBL" id="AEC02156.1"/>
    </source>
</evidence>
<dbReference type="PANTHER" id="PTHR33540:SF2">
    <property type="entry name" value="TRNA THREONYLCARBAMOYLADENOSINE BIOSYNTHESIS PROTEIN TSAE"/>
    <property type="match status" value="1"/>
</dbReference>
<evidence type="ECO:0000256" key="8">
    <source>
        <dbReference type="ARBA" id="ARBA00022840"/>
    </source>
</evidence>
<reference evidence="11 12" key="2">
    <citation type="journal article" date="2012" name="Stand. Genomic Sci.">
        <title>Complete genome sequence of the termite hindgut bacterium Spirochaeta coccoides type strain (SPN1(T)), reclassification in the genus Sphaerochaeta as Sphaerochaeta coccoides comb. nov. and emendations of the family Spirochaetaceae and the genus Sphaerochaeta.</title>
        <authorList>
            <person name="Abt B."/>
            <person name="Han C."/>
            <person name="Scheuner C."/>
            <person name="Lu M."/>
            <person name="Lapidus A."/>
            <person name="Nolan M."/>
            <person name="Lucas S."/>
            <person name="Hammon N."/>
            <person name="Deshpande S."/>
            <person name="Cheng J.F."/>
            <person name="Tapia R."/>
            <person name="Goodwin L.A."/>
            <person name="Pitluck S."/>
            <person name="Liolios K."/>
            <person name="Pagani I."/>
            <person name="Ivanova N."/>
            <person name="Mavromatis K."/>
            <person name="Mikhailova N."/>
            <person name="Huntemann M."/>
            <person name="Pati A."/>
            <person name="Chen A."/>
            <person name="Palaniappan K."/>
            <person name="Land M."/>
            <person name="Hauser L."/>
            <person name="Brambilla E.M."/>
            <person name="Rohde M."/>
            <person name="Spring S."/>
            <person name="Gronow S."/>
            <person name="Goker M."/>
            <person name="Woyke T."/>
            <person name="Bristow J."/>
            <person name="Eisen J.A."/>
            <person name="Markowitz V."/>
            <person name="Hugenholtz P."/>
            <person name="Kyrpides N.C."/>
            <person name="Klenk H.P."/>
            <person name="Detter J.C."/>
        </authorList>
    </citation>
    <scope>NUCLEOTIDE SEQUENCE [LARGE SCALE GENOMIC DNA]</scope>
    <source>
        <strain evidence="12">ATCC BAA-1237 / DSM 17374 / SPN1</strain>
    </source>
</reference>
<dbReference type="STRING" id="760011.Spico_0932"/>
<dbReference type="GO" id="GO:0005737">
    <property type="term" value="C:cytoplasm"/>
    <property type="evidence" value="ECO:0007669"/>
    <property type="project" value="UniProtKB-SubCell"/>
</dbReference>
<dbReference type="InterPro" id="IPR003442">
    <property type="entry name" value="T6A_TsaE"/>
</dbReference>
<dbReference type="NCBIfam" id="TIGR00150">
    <property type="entry name" value="T6A_YjeE"/>
    <property type="match status" value="1"/>
</dbReference>
<dbReference type="OrthoDB" id="9815896at2"/>
<evidence type="ECO:0000256" key="1">
    <source>
        <dbReference type="ARBA" id="ARBA00004496"/>
    </source>
</evidence>
<dbReference type="Pfam" id="PF02367">
    <property type="entry name" value="TsaE"/>
    <property type="match status" value="1"/>
</dbReference>
<organism evidence="11 12">
    <name type="scientific">Parasphaerochaeta coccoides (strain ATCC BAA-1237 / DSM 17374 / SPN1)</name>
    <name type="common">Sphaerochaeta coccoides</name>
    <dbReference type="NCBI Taxonomy" id="760011"/>
    <lineage>
        <taxon>Bacteria</taxon>
        <taxon>Pseudomonadati</taxon>
        <taxon>Spirochaetota</taxon>
        <taxon>Spirochaetia</taxon>
        <taxon>Spirochaetales</taxon>
        <taxon>Sphaerochaetaceae</taxon>
        <taxon>Parasphaerochaeta</taxon>
    </lineage>
</organism>
<proteinExistence type="inferred from homology"/>
<dbReference type="Proteomes" id="UP000007939">
    <property type="component" value="Chromosome"/>
</dbReference>
<dbReference type="Gene3D" id="3.40.50.300">
    <property type="entry name" value="P-loop containing nucleotide triphosphate hydrolases"/>
    <property type="match status" value="1"/>
</dbReference>
<name>F4GIM2_PARC1</name>
<reference evidence="12" key="1">
    <citation type="submission" date="2011-04" db="EMBL/GenBank/DDBJ databases">
        <title>The complete genome of Spirochaeta coccoides DSM 17374.</title>
        <authorList>
            <person name="Lucas S."/>
            <person name="Copeland A."/>
            <person name="Lapidus A."/>
            <person name="Bruce D."/>
            <person name="Goodwin L."/>
            <person name="Pitluck S."/>
            <person name="Peters L."/>
            <person name="Kyrpides N."/>
            <person name="Mavromatis K."/>
            <person name="Pagani I."/>
            <person name="Ivanova N."/>
            <person name="Ovchinnikova G."/>
            <person name="Lu M."/>
            <person name="Detter J.C."/>
            <person name="Tapia R."/>
            <person name="Han C."/>
            <person name="Land M."/>
            <person name="Hauser L."/>
            <person name="Markowitz V."/>
            <person name="Cheng J.-F."/>
            <person name="Hugenholtz P."/>
            <person name="Woyke T."/>
            <person name="Wu D."/>
            <person name="Spring S."/>
            <person name="Schroeder M."/>
            <person name="Brambilla E."/>
            <person name="Klenk H.-P."/>
            <person name="Eisen J.A."/>
        </authorList>
    </citation>
    <scope>NUCLEOTIDE SEQUENCE [LARGE SCALE GENOMIC DNA]</scope>
    <source>
        <strain evidence="12">ATCC BAA-1237 / DSM 17374 / SPN1</strain>
    </source>
</reference>
<dbReference type="GO" id="GO:0005524">
    <property type="term" value="F:ATP binding"/>
    <property type="evidence" value="ECO:0007669"/>
    <property type="project" value="UniProtKB-KW"/>
</dbReference>
<evidence type="ECO:0000256" key="2">
    <source>
        <dbReference type="ARBA" id="ARBA00007599"/>
    </source>
</evidence>
<evidence type="ECO:0000256" key="7">
    <source>
        <dbReference type="ARBA" id="ARBA00022741"/>
    </source>
</evidence>
<dbReference type="GO" id="GO:0046872">
    <property type="term" value="F:metal ion binding"/>
    <property type="evidence" value="ECO:0007669"/>
    <property type="project" value="UniProtKB-KW"/>
</dbReference>
<dbReference type="InterPro" id="IPR027417">
    <property type="entry name" value="P-loop_NTPase"/>
</dbReference>
<keyword evidence="6" id="KW-0479">Metal-binding</keyword>
<dbReference type="EMBL" id="CP002659">
    <property type="protein sequence ID" value="AEC02156.1"/>
    <property type="molecule type" value="Genomic_DNA"/>
</dbReference>
<keyword evidence="5" id="KW-0819">tRNA processing</keyword>
<dbReference type="HOGENOM" id="CLU_087829_5_2_12"/>
<evidence type="ECO:0000256" key="6">
    <source>
        <dbReference type="ARBA" id="ARBA00022723"/>
    </source>
</evidence>
<dbReference type="GO" id="GO:0002949">
    <property type="term" value="P:tRNA threonylcarbamoyladenosine modification"/>
    <property type="evidence" value="ECO:0007669"/>
    <property type="project" value="InterPro"/>
</dbReference>
<evidence type="ECO:0000256" key="3">
    <source>
        <dbReference type="ARBA" id="ARBA00019010"/>
    </source>
</evidence>
<keyword evidence="4" id="KW-0963">Cytoplasm</keyword>
<keyword evidence="9" id="KW-0460">Magnesium</keyword>
<keyword evidence="8" id="KW-0067">ATP-binding</keyword>
<keyword evidence="12" id="KW-1185">Reference proteome</keyword>
<sequence length="139" mass="15238">MKFTTHDAQETEAIGMQLGQHLRAGSVVSLRGNLGAGKTVIAKGIARSLGITEAIVSPTFTLIQEYEGTLPLYHMDLYRIGDSGEFEMFGGDEMLYGTGVTLVEWSEIIQDMLPDDTIYVSIVINPDQSRTLTIEGIRL</sequence>
<evidence type="ECO:0000256" key="4">
    <source>
        <dbReference type="ARBA" id="ARBA00022490"/>
    </source>
</evidence>
<gene>
    <name evidence="11" type="ordered locus">Spico_0932</name>
</gene>
<protein>
    <recommendedName>
        <fullName evidence="3">tRNA threonylcarbamoyladenosine biosynthesis protein TsaE</fullName>
    </recommendedName>
    <alternativeName>
        <fullName evidence="10">t(6)A37 threonylcarbamoyladenosine biosynthesis protein TsaE</fullName>
    </alternativeName>
</protein>
<evidence type="ECO:0000256" key="10">
    <source>
        <dbReference type="ARBA" id="ARBA00032441"/>
    </source>
</evidence>